<protein>
    <submittedName>
        <fullName evidence="1">Uncharacterized protein</fullName>
    </submittedName>
</protein>
<comment type="caution">
    <text evidence="1">The sequence shown here is derived from an EMBL/GenBank/DDBJ whole genome shotgun (WGS) entry which is preliminary data.</text>
</comment>
<proteinExistence type="predicted"/>
<dbReference type="EMBL" id="JAEUBF010000905">
    <property type="protein sequence ID" value="KAH3674205.1"/>
    <property type="molecule type" value="Genomic_DNA"/>
</dbReference>
<dbReference type="AlphaFoldDB" id="A0A9P8PMH1"/>
<name>A0A9P8PMH1_9ASCO</name>
<keyword evidence="2" id="KW-1185">Reference proteome</keyword>
<evidence type="ECO:0000313" key="1">
    <source>
        <dbReference type="EMBL" id="KAH3674205.1"/>
    </source>
</evidence>
<reference evidence="1" key="2">
    <citation type="submission" date="2021-01" db="EMBL/GenBank/DDBJ databases">
        <authorList>
            <person name="Schikora-Tamarit M.A."/>
        </authorList>
    </citation>
    <scope>NUCLEOTIDE SEQUENCE</scope>
    <source>
        <strain evidence="1">CBS6341</strain>
    </source>
</reference>
<accession>A0A9P8PMH1</accession>
<dbReference type="Proteomes" id="UP000769528">
    <property type="component" value="Unassembled WGS sequence"/>
</dbReference>
<gene>
    <name evidence="1" type="ORF">WICMUC_003447</name>
</gene>
<organism evidence="1 2">
    <name type="scientific">Wickerhamomyces mucosus</name>
    <dbReference type="NCBI Taxonomy" id="1378264"/>
    <lineage>
        <taxon>Eukaryota</taxon>
        <taxon>Fungi</taxon>
        <taxon>Dikarya</taxon>
        <taxon>Ascomycota</taxon>
        <taxon>Saccharomycotina</taxon>
        <taxon>Saccharomycetes</taxon>
        <taxon>Phaffomycetales</taxon>
        <taxon>Wickerhamomycetaceae</taxon>
        <taxon>Wickerhamomyces</taxon>
    </lineage>
</organism>
<evidence type="ECO:0000313" key="2">
    <source>
        <dbReference type="Proteomes" id="UP000769528"/>
    </source>
</evidence>
<sequence>MSATVNESLSKPKDIVPIVGCKVVNSQWPTLGLALEIALNKVDFPAFGNPTRPKSAKSFNSNKKCPCKCFLPFLQNLGFLTSLVKKCMFPNPPVPPFKSKIGAGEGWLKSKPCSGNKSPTSSSLIIFSSYFETFIFNVLKNSLSLCHSSVLSLSLKSQPSPTL</sequence>
<reference evidence="1" key="1">
    <citation type="journal article" date="2021" name="Open Biol.">
        <title>Shared evolutionary footprints suggest mitochondrial oxidative damage underlies multiple complex I losses in fungi.</title>
        <authorList>
            <person name="Schikora-Tamarit M.A."/>
            <person name="Marcet-Houben M."/>
            <person name="Nosek J."/>
            <person name="Gabaldon T."/>
        </authorList>
    </citation>
    <scope>NUCLEOTIDE SEQUENCE</scope>
    <source>
        <strain evidence="1">CBS6341</strain>
    </source>
</reference>